<dbReference type="Proteomes" id="UP001060085">
    <property type="component" value="Linkage Group LG04"/>
</dbReference>
<sequence>MDVDYFRSSSDDDDYIDRRSDFIDSYSLSADVSESESCSSTTTLSYGVSVQFASASSSSPHLLDGQDTPSRLRAKSQVFGGIYREKLDKPEKHELSVVELMKERFAKLLLGEDMSGGAKGVSTALAISNAITNLAASVFGKLWKLEPLIPEKKSMWLQEMDWLLSVSSFIVELTPSKQEYPGGGTFEVMVTQSRRDLSVHLPALKKLDRMLLSILDGFEDSEFYYVDRGAIVAEGEYILAKHYPPSPGKPSISIEEKWWLPFPKVPANGLSEETRKRLQQCRECTNQIYKTAAAINNTVLADIEVPKDYLDRLDKREKACLGEILHRHMTANEFSPECLVDYLDLSSEHTALDSANRIEAALHIWRQKYQKKKSERRTGRSPWSGATKGLLHMERTRIFAERAETLLRILKLQFPNFPQTALDTIKIQHNKDVGQSILESYSRVMESLAFNVMARIDDLLHVDNATKQRATEESAVSQRCGSIDSFALRNQVCSGPIPIQLNSCGPSLLTGRRAFCSAVRKPPKKSNNASLEVALDKKLGRLNF</sequence>
<dbReference type="EMBL" id="CM044704">
    <property type="protein sequence ID" value="KAI5668797.1"/>
    <property type="molecule type" value="Genomic_DNA"/>
</dbReference>
<proteinExistence type="predicted"/>
<protein>
    <submittedName>
        <fullName evidence="1">Uncharacterized protein</fullName>
    </submittedName>
</protein>
<gene>
    <name evidence="1" type="ORF">M9H77_18650</name>
</gene>
<accession>A0ACC0B868</accession>
<organism evidence="1 2">
    <name type="scientific">Catharanthus roseus</name>
    <name type="common">Madagascar periwinkle</name>
    <name type="synonym">Vinca rosea</name>
    <dbReference type="NCBI Taxonomy" id="4058"/>
    <lineage>
        <taxon>Eukaryota</taxon>
        <taxon>Viridiplantae</taxon>
        <taxon>Streptophyta</taxon>
        <taxon>Embryophyta</taxon>
        <taxon>Tracheophyta</taxon>
        <taxon>Spermatophyta</taxon>
        <taxon>Magnoliopsida</taxon>
        <taxon>eudicotyledons</taxon>
        <taxon>Gunneridae</taxon>
        <taxon>Pentapetalae</taxon>
        <taxon>asterids</taxon>
        <taxon>lamiids</taxon>
        <taxon>Gentianales</taxon>
        <taxon>Apocynaceae</taxon>
        <taxon>Rauvolfioideae</taxon>
        <taxon>Vinceae</taxon>
        <taxon>Catharanthinae</taxon>
        <taxon>Catharanthus</taxon>
    </lineage>
</organism>
<reference evidence="2" key="1">
    <citation type="journal article" date="2023" name="Nat. Plants">
        <title>Single-cell RNA sequencing provides a high-resolution roadmap for understanding the multicellular compartmentation of specialized metabolism.</title>
        <authorList>
            <person name="Sun S."/>
            <person name="Shen X."/>
            <person name="Li Y."/>
            <person name="Li Y."/>
            <person name="Wang S."/>
            <person name="Li R."/>
            <person name="Zhang H."/>
            <person name="Shen G."/>
            <person name="Guo B."/>
            <person name="Wei J."/>
            <person name="Xu J."/>
            <person name="St-Pierre B."/>
            <person name="Chen S."/>
            <person name="Sun C."/>
        </authorList>
    </citation>
    <scope>NUCLEOTIDE SEQUENCE [LARGE SCALE GENOMIC DNA]</scope>
</reference>
<name>A0ACC0B868_CATRO</name>
<evidence type="ECO:0000313" key="1">
    <source>
        <dbReference type="EMBL" id="KAI5668797.1"/>
    </source>
</evidence>
<keyword evidence="2" id="KW-1185">Reference proteome</keyword>
<comment type="caution">
    <text evidence="1">The sequence shown here is derived from an EMBL/GenBank/DDBJ whole genome shotgun (WGS) entry which is preliminary data.</text>
</comment>
<evidence type="ECO:0000313" key="2">
    <source>
        <dbReference type="Proteomes" id="UP001060085"/>
    </source>
</evidence>